<organism evidence="1 2">
    <name type="scientific">Candidatus Obscuribacter phosphatis</name>
    <dbReference type="NCBI Taxonomy" id="1906157"/>
    <lineage>
        <taxon>Bacteria</taxon>
        <taxon>Bacillati</taxon>
        <taxon>Candidatus Melainabacteria</taxon>
        <taxon>Candidatus Obscuribacterales</taxon>
        <taxon>Candidatus Obscuribacteraceae</taxon>
        <taxon>Candidatus Obscuribacter</taxon>
    </lineage>
</organism>
<protein>
    <submittedName>
        <fullName evidence="1">Uncharacterized protein</fullName>
    </submittedName>
</protein>
<dbReference type="AlphaFoldDB" id="A0A8J7P7C3"/>
<proteinExistence type="predicted"/>
<name>A0A8J7P7C3_9BACT</name>
<sequence length="257" mass="28236">MAPGDYGRPIEPVHQEKLMKPESQLVNDSWVLAQANKAGQKVSEQTYSTPGVFGEIKMPSNWDLAKQKANGAPNFDYAYTFKPPSAYGDVEISILNRGGALSDAGSKNLSKLLEDNKGITIPKVLYDKSWAPNDPRAKEGADLIRSLAETLGRNHQGDNQFTNSTPFGSARAPGFQIDRMELRNINGKVVLSVEGESKNKLTGSTAAHFSGIYAPNRVERLGNPVTEVHQMYMYSADKAAFTLNKLGYNKALRSIQW</sequence>
<comment type="caution">
    <text evidence="1">The sequence shown here is derived from an EMBL/GenBank/DDBJ whole genome shotgun (WGS) entry which is preliminary data.</text>
</comment>
<evidence type="ECO:0000313" key="1">
    <source>
        <dbReference type="EMBL" id="MBN8660464.1"/>
    </source>
</evidence>
<accession>A0A8J7P7C3</accession>
<gene>
    <name evidence="1" type="ORF">J0M35_08895</name>
</gene>
<dbReference type="EMBL" id="JAFLCK010000010">
    <property type="protein sequence ID" value="MBN8660464.1"/>
    <property type="molecule type" value="Genomic_DNA"/>
</dbReference>
<evidence type="ECO:0000313" key="2">
    <source>
        <dbReference type="Proteomes" id="UP000664277"/>
    </source>
</evidence>
<dbReference type="Proteomes" id="UP000664277">
    <property type="component" value="Unassembled WGS sequence"/>
</dbReference>
<reference evidence="1" key="1">
    <citation type="submission" date="2021-02" db="EMBL/GenBank/DDBJ databases">
        <title>Genome-Resolved Metagenomics of a Microbial Community Performing Photosynthetic Biological Nutrient Removal.</title>
        <authorList>
            <person name="Mcdaniel E.A."/>
        </authorList>
    </citation>
    <scope>NUCLEOTIDE SEQUENCE</scope>
    <source>
        <strain evidence="1">UWPOB_OBS1</strain>
    </source>
</reference>